<dbReference type="AlphaFoldDB" id="A0A1H9BKG7"/>
<dbReference type="RefSeq" id="WP_091467021.1">
    <property type="nucleotide sequence ID" value="NZ_FOEI01000003.1"/>
</dbReference>
<dbReference type="SMART" id="SM00388">
    <property type="entry name" value="HisKA"/>
    <property type="match status" value="1"/>
</dbReference>
<feature type="transmembrane region" description="Helical" evidence="7">
    <location>
        <begin position="12"/>
        <end position="33"/>
    </location>
</feature>
<dbReference type="SMART" id="SM00387">
    <property type="entry name" value="HATPase_c"/>
    <property type="match status" value="1"/>
</dbReference>
<feature type="domain" description="Histidine kinase" evidence="8">
    <location>
        <begin position="261"/>
        <end position="471"/>
    </location>
</feature>
<evidence type="ECO:0000313" key="9">
    <source>
        <dbReference type="EMBL" id="SEP89083.1"/>
    </source>
</evidence>
<dbReference type="InterPro" id="IPR003594">
    <property type="entry name" value="HATPase_dom"/>
</dbReference>
<dbReference type="CDD" id="cd00082">
    <property type="entry name" value="HisKA"/>
    <property type="match status" value="1"/>
</dbReference>
<dbReference type="InterPro" id="IPR050736">
    <property type="entry name" value="Sensor_HK_Regulatory"/>
</dbReference>
<dbReference type="InterPro" id="IPR003661">
    <property type="entry name" value="HisK_dim/P_dom"/>
</dbReference>
<dbReference type="GO" id="GO:0000155">
    <property type="term" value="F:phosphorelay sensor kinase activity"/>
    <property type="evidence" value="ECO:0007669"/>
    <property type="project" value="InterPro"/>
</dbReference>
<dbReference type="Pfam" id="PF02518">
    <property type="entry name" value="HATPase_c"/>
    <property type="match status" value="1"/>
</dbReference>
<keyword evidence="7" id="KW-0472">Membrane</keyword>
<dbReference type="EMBL" id="FOEI01000003">
    <property type="protein sequence ID" value="SEP89083.1"/>
    <property type="molecule type" value="Genomic_DNA"/>
</dbReference>
<dbReference type="EC" id="2.7.13.3" evidence="2"/>
<evidence type="ECO:0000256" key="6">
    <source>
        <dbReference type="ARBA" id="ARBA00023012"/>
    </source>
</evidence>
<evidence type="ECO:0000256" key="2">
    <source>
        <dbReference type="ARBA" id="ARBA00012438"/>
    </source>
</evidence>
<dbReference type="PANTHER" id="PTHR43711:SF26">
    <property type="entry name" value="SENSOR HISTIDINE KINASE RCSC"/>
    <property type="match status" value="1"/>
</dbReference>
<evidence type="ECO:0000256" key="3">
    <source>
        <dbReference type="ARBA" id="ARBA00022553"/>
    </source>
</evidence>
<keyword evidence="7" id="KW-0812">Transmembrane</keyword>
<dbReference type="PROSITE" id="PS50109">
    <property type="entry name" value="HIS_KIN"/>
    <property type="match status" value="1"/>
</dbReference>
<accession>A0A1H9BKG7</accession>
<evidence type="ECO:0000313" key="10">
    <source>
        <dbReference type="Proteomes" id="UP000198648"/>
    </source>
</evidence>
<keyword evidence="10" id="KW-1185">Reference proteome</keyword>
<dbReference type="InterPro" id="IPR005467">
    <property type="entry name" value="His_kinase_dom"/>
</dbReference>
<dbReference type="STRING" id="1299341.SAMN05444005_10353"/>
<evidence type="ECO:0000256" key="7">
    <source>
        <dbReference type="SAM" id="Phobius"/>
    </source>
</evidence>
<keyword evidence="5 9" id="KW-0418">Kinase</keyword>
<dbReference type="InterPro" id="IPR036890">
    <property type="entry name" value="HATPase_C_sf"/>
</dbReference>
<name>A0A1H9BKG7_9FLAO</name>
<protein>
    <recommendedName>
        <fullName evidence="2">histidine kinase</fullName>
        <ecNumber evidence="2">2.7.13.3</ecNumber>
    </recommendedName>
</protein>
<evidence type="ECO:0000259" key="8">
    <source>
        <dbReference type="PROSITE" id="PS50109"/>
    </source>
</evidence>
<evidence type="ECO:0000256" key="4">
    <source>
        <dbReference type="ARBA" id="ARBA00022679"/>
    </source>
</evidence>
<dbReference type="SUPFAM" id="SSF55874">
    <property type="entry name" value="ATPase domain of HSP90 chaperone/DNA topoisomerase II/histidine kinase"/>
    <property type="match status" value="1"/>
</dbReference>
<evidence type="ECO:0000256" key="5">
    <source>
        <dbReference type="ARBA" id="ARBA00022777"/>
    </source>
</evidence>
<organism evidence="9 10">
    <name type="scientific">Flavobacterium urocaniciphilum</name>
    <dbReference type="NCBI Taxonomy" id="1299341"/>
    <lineage>
        <taxon>Bacteria</taxon>
        <taxon>Pseudomonadati</taxon>
        <taxon>Bacteroidota</taxon>
        <taxon>Flavobacteriia</taxon>
        <taxon>Flavobacteriales</taxon>
        <taxon>Flavobacteriaceae</taxon>
        <taxon>Flavobacterium</taxon>
    </lineage>
</organism>
<dbReference type="Gene3D" id="3.30.565.10">
    <property type="entry name" value="Histidine kinase-like ATPase, C-terminal domain"/>
    <property type="match status" value="1"/>
</dbReference>
<gene>
    <name evidence="9" type="ORF">SAMN05444005_10353</name>
</gene>
<reference evidence="9 10" key="1">
    <citation type="submission" date="2016-10" db="EMBL/GenBank/DDBJ databases">
        <authorList>
            <person name="de Groot N.N."/>
        </authorList>
    </citation>
    <scope>NUCLEOTIDE SEQUENCE [LARGE SCALE GENOMIC DNA]</scope>
    <source>
        <strain evidence="9 10">DSM 27078</strain>
    </source>
</reference>
<keyword evidence="4" id="KW-0808">Transferase</keyword>
<feature type="transmembrane region" description="Helical" evidence="7">
    <location>
        <begin position="207"/>
        <end position="229"/>
    </location>
</feature>
<dbReference type="SUPFAM" id="SSF47384">
    <property type="entry name" value="Homodimeric domain of signal transducing histidine kinase"/>
    <property type="match status" value="1"/>
</dbReference>
<evidence type="ECO:0000256" key="1">
    <source>
        <dbReference type="ARBA" id="ARBA00000085"/>
    </source>
</evidence>
<proteinExistence type="predicted"/>
<dbReference type="PANTHER" id="PTHR43711">
    <property type="entry name" value="TWO-COMPONENT HISTIDINE KINASE"/>
    <property type="match status" value="1"/>
</dbReference>
<dbReference type="Gene3D" id="1.10.287.130">
    <property type="match status" value="1"/>
</dbReference>
<dbReference type="PROSITE" id="PS51257">
    <property type="entry name" value="PROKAR_LIPOPROTEIN"/>
    <property type="match status" value="1"/>
</dbReference>
<comment type="catalytic activity">
    <reaction evidence="1">
        <text>ATP + protein L-histidine = ADP + protein N-phospho-L-histidine.</text>
        <dbReference type="EC" id="2.7.13.3"/>
    </reaction>
</comment>
<dbReference type="Proteomes" id="UP000198648">
    <property type="component" value="Unassembled WGS sequence"/>
</dbReference>
<dbReference type="InterPro" id="IPR004358">
    <property type="entry name" value="Sig_transdc_His_kin-like_C"/>
</dbReference>
<dbReference type="InterPro" id="IPR036097">
    <property type="entry name" value="HisK_dim/P_sf"/>
</dbReference>
<dbReference type="OrthoDB" id="9781208at2"/>
<keyword evidence="6" id="KW-0902">Two-component regulatory system</keyword>
<keyword evidence="3" id="KW-0597">Phosphoprotein</keyword>
<dbReference type="Pfam" id="PF00512">
    <property type="entry name" value="HisKA"/>
    <property type="match status" value="1"/>
</dbReference>
<sequence length="473" mass="54683">MNQKLKDKIKYPSIYLLFGIIFFSCASLILLNYSTIRILSANRAYVTGESQYSKAQKDAVRYLIMYVHTNNKKYWEFYLREIKVIDGAKLAFEQLNVNPDDELVKVGLRAARDKEEDLDDIIWLFKKFHSTTLFSEAFGLWANANKLSEELTLLGREVRNNIIASNLTEVEKTTLLQKIEIISEKFTIVERNFTDAMVKGSWKTKSYLIFANIFFILIIISCVGLYFSLTMKKLLESAKEIKLKNDNLIVANQELDRFVYSTSHDLRSPLTSLKGLVQIAKDEEDVTQIRYYFDLMEETINKQDRFIIDIIDYSRNKRTDKSLEIIDLNQLIDDSLQQNNYSENVKNLKIEKHIGIKEIVSDGLRLKIIFNNLISNAYKYSDPNKKEQKLEINISKENDWCKIEIKDNGLGIEKENLPKIFDMFFGTNRNIGSGLGLYITMEAVKVLKGTITASSQINQGTIFTILLPLNYAN</sequence>
<keyword evidence="7" id="KW-1133">Transmembrane helix</keyword>
<dbReference type="PRINTS" id="PR00344">
    <property type="entry name" value="BCTRLSENSOR"/>
</dbReference>